<sequence length="365" mass="42406">MFALKCIWDVRETKYMRKLTNRRVANINVAADEPNLDDDPELAQYVRSIPNALRLDHILLQGYLIFPQFLNKINKFEVRRDDIWLATYPKSGTTWTEEILSLIHNGGDIDKVKDKLLPKRVKHLEVGLPVGHNRWLKAKKGRRLIATHLPATHIPNQLKQLKAKVIYVVRNPKDTAVSFYHHHRMSSFLGNYSGSWDTFSKLFVGGHLVYGDWLQHVEGFWRLHQQNPLQVLFISYEELNTDLPKMIALMANFMGRRLTDETIDRIANHCSFESMKDNKMVNRENFTLRGLFDMKESRFMRKGQIGTWRDTFTAAQSQMFDAKYEERLHSMGLSIAYDSESAATLMESTGRIVSTNVVQQIHTII</sequence>
<dbReference type="PANTHER" id="PTHR11783">
    <property type="entry name" value="SULFOTRANSFERASE SULT"/>
    <property type="match status" value="1"/>
</dbReference>
<dbReference type="GO" id="GO:0008146">
    <property type="term" value="F:sulfotransferase activity"/>
    <property type="evidence" value="ECO:0007669"/>
    <property type="project" value="InterPro"/>
</dbReference>
<dbReference type="EMBL" id="CAJPIZ010003342">
    <property type="protein sequence ID" value="CAG2106238.1"/>
    <property type="molecule type" value="Genomic_DNA"/>
</dbReference>
<accession>A0A7R9PYM6</accession>
<comment type="similarity">
    <text evidence="1">Belongs to the sulfotransferase 1 family.</text>
</comment>
<evidence type="ECO:0000256" key="1">
    <source>
        <dbReference type="ARBA" id="ARBA00005771"/>
    </source>
</evidence>
<evidence type="ECO:0000256" key="2">
    <source>
        <dbReference type="ARBA" id="ARBA00022679"/>
    </source>
</evidence>
<evidence type="ECO:0000313" key="5">
    <source>
        <dbReference type="Proteomes" id="UP000759131"/>
    </source>
</evidence>
<dbReference type="Proteomes" id="UP000759131">
    <property type="component" value="Unassembled WGS sequence"/>
</dbReference>
<evidence type="ECO:0000259" key="3">
    <source>
        <dbReference type="Pfam" id="PF00685"/>
    </source>
</evidence>
<dbReference type="Pfam" id="PF00685">
    <property type="entry name" value="Sulfotransfer_1"/>
    <property type="match status" value="1"/>
</dbReference>
<keyword evidence="2" id="KW-0808">Transferase</keyword>
<dbReference type="InterPro" id="IPR027417">
    <property type="entry name" value="P-loop_NTPase"/>
</dbReference>
<dbReference type="AlphaFoldDB" id="A0A7R9PYM6"/>
<dbReference type="EMBL" id="OC857917">
    <property type="protein sequence ID" value="CAD7625808.1"/>
    <property type="molecule type" value="Genomic_DNA"/>
</dbReference>
<proteinExistence type="inferred from homology"/>
<feature type="domain" description="Sulfotransferase" evidence="3">
    <location>
        <begin position="81"/>
        <end position="332"/>
    </location>
</feature>
<reference evidence="4" key="1">
    <citation type="submission" date="2020-11" db="EMBL/GenBank/DDBJ databases">
        <authorList>
            <person name="Tran Van P."/>
        </authorList>
    </citation>
    <scope>NUCLEOTIDE SEQUENCE</scope>
</reference>
<protein>
    <recommendedName>
        <fullName evidence="3">Sulfotransferase domain-containing protein</fullName>
    </recommendedName>
</protein>
<dbReference type="SUPFAM" id="SSF52540">
    <property type="entry name" value="P-loop containing nucleoside triphosphate hydrolases"/>
    <property type="match status" value="1"/>
</dbReference>
<evidence type="ECO:0000313" key="4">
    <source>
        <dbReference type="EMBL" id="CAD7625808.1"/>
    </source>
</evidence>
<organism evidence="4">
    <name type="scientific">Medioppia subpectinata</name>
    <dbReference type="NCBI Taxonomy" id="1979941"/>
    <lineage>
        <taxon>Eukaryota</taxon>
        <taxon>Metazoa</taxon>
        <taxon>Ecdysozoa</taxon>
        <taxon>Arthropoda</taxon>
        <taxon>Chelicerata</taxon>
        <taxon>Arachnida</taxon>
        <taxon>Acari</taxon>
        <taxon>Acariformes</taxon>
        <taxon>Sarcoptiformes</taxon>
        <taxon>Oribatida</taxon>
        <taxon>Brachypylina</taxon>
        <taxon>Oppioidea</taxon>
        <taxon>Oppiidae</taxon>
        <taxon>Medioppia</taxon>
    </lineage>
</organism>
<gene>
    <name evidence="4" type="ORF">OSB1V03_LOCUS6241</name>
</gene>
<keyword evidence="5" id="KW-1185">Reference proteome</keyword>
<name>A0A7R9PYM6_9ACAR</name>
<dbReference type="InterPro" id="IPR000863">
    <property type="entry name" value="Sulfotransferase_dom"/>
</dbReference>
<dbReference type="OrthoDB" id="205623at2759"/>
<dbReference type="Gene3D" id="3.40.50.300">
    <property type="entry name" value="P-loop containing nucleotide triphosphate hydrolases"/>
    <property type="match status" value="1"/>
</dbReference>